<keyword evidence="5" id="KW-1185">Reference proteome</keyword>
<sequence>MSLEDAVVAARRRYADRHPLSAARHARAARWLPGGNTRSILHVEPFPVAFERGEGPYLWSVDGHQYADFLGEFTAGLYGHSEKVVLDAVRDALDRGLSFGGVNDLEPRLAELVCARFPSVELVRFTNSGTEANLMALALAVATTGRPEVLVFRGGYHGGVLTFGQEPSPVTVPHAWVLADYDDVDGTRALVRAHAGTLAAVLVEPMLGAGGCVPASQAFLEMLREETAAAGAVLVFDEVMTSRLSPGGLQQATGVTPDLTTLGKYLGGGLTFGAFGGRADLMAAFDPTRPDALFHAGTFNNNVLTLAAGIAGLEHVLDDATLADVNERGDRLRAALDDVARPAGLHVTGRGSMMTIHAGLPPYAVAQPPTPAGALAQELVFLGLVERGYWLARRGMVTVSLPIADTLCDGLVAAFADVVRTYDGELSELR</sequence>
<dbReference type="InterPro" id="IPR005814">
    <property type="entry name" value="Aminotrans_3"/>
</dbReference>
<evidence type="ECO:0000313" key="5">
    <source>
        <dbReference type="Proteomes" id="UP000502996"/>
    </source>
</evidence>
<dbReference type="RefSeq" id="WP_165229097.1">
    <property type="nucleotide sequence ID" value="NZ_CP049257.1"/>
</dbReference>
<dbReference type="EMBL" id="CP049257">
    <property type="protein sequence ID" value="QIG42110.1"/>
    <property type="molecule type" value="Genomic_DNA"/>
</dbReference>
<evidence type="ECO:0000313" key="4">
    <source>
        <dbReference type="EMBL" id="QIG42110.1"/>
    </source>
</evidence>
<keyword evidence="2 3" id="KW-0663">Pyridoxal phosphate</keyword>
<dbReference type="InterPro" id="IPR015422">
    <property type="entry name" value="PyrdxlP-dep_Trfase_small"/>
</dbReference>
<evidence type="ECO:0000256" key="2">
    <source>
        <dbReference type="ARBA" id="ARBA00022898"/>
    </source>
</evidence>
<name>A0A6G6WAP6_9ACTN</name>
<accession>A0A6G6WAP6</accession>
<dbReference type="InterPro" id="IPR015424">
    <property type="entry name" value="PyrdxlP-dep_Trfase"/>
</dbReference>
<evidence type="ECO:0000256" key="1">
    <source>
        <dbReference type="ARBA" id="ARBA00001933"/>
    </source>
</evidence>
<protein>
    <submittedName>
        <fullName evidence="4">Aminotransferase class III-fold pyridoxal phosphate-dependent enzyme</fullName>
    </submittedName>
</protein>
<keyword evidence="4" id="KW-0808">Transferase</keyword>
<dbReference type="KEGG" id="nano:G5V58_04390"/>
<dbReference type="GO" id="GO:0030170">
    <property type="term" value="F:pyridoxal phosphate binding"/>
    <property type="evidence" value="ECO:0007669"/>
    <property type="project" value="InterPro"/>
</dbReference>
<organism evidence="4 5">
    <name type="scientific">Nocardioides anomalus</name>
    <dbReference type="NCBI Taxonomy" id="2712223"/>
    <lineage>
        <taxon>Bacteria</taxon>
        <taxon>Bacillati</taxon>
        <taxon>Actinomycetota</taxon>
        <taxon>Actinomycetes</taxon>
        <taxon>Propionibacteriales</taxon>
        <taxon>Nocardioidaceae</taxon>
        <taxon>Nocardioides</taxon>
    </lineage>
</organism>
<keyword evidence="4" id="KW-0032">Aminotransferase</keyword>
<evidence type="ECO:0000256" key="3">
    <source>
        <dbReference type="RuleBase" id="RU003560"/>
    </source>
</evidence>
<proteinExistence type="inferred from homology"/>
<dbReference type="AlphaFoldDB" id="A0A6G6WAP6"/>
<reference evidence="4 5" key="1">
    <citation type="submission" date="2020-02" db="EMBL/GenBank/DDBJ databases">
        <title>Full genome sequence of Nocardioides sp. R-3366.</title>
        <authorList>
            <person name="Im W.-T."/>
        </authorList>
    </citation>
    <scope>NUCLEOTIDE SEQUENCE [LARGE SCALE GENOMIC DNA]</scope>
    <source>
        <strain evidence="4 5">R-3366</strain>
    </source>
</reference>
<dbReference type="Gene3D" id="3.40.640.10">
    <property type="entry name" value="Type I PLP-dependent aspartate aminotransferase-like (Major domain)"/>
    <property type="match status" value="1"/>
</dbReference>
<comment type="cofactor">
    <cofactor evidence="1">
        <name>pyridoxal 5'-phosphate</name>
        <dbReference type="ChEBI" id="CHEBI:597326"/>
    </cofactor>
</comment>
<dbReference type="Gene3D" id="3.90.1150.10">
    <property type="entry name" value="Aspartate Aminotransferase, domain 1"/>
    <property type="match status" value="1"/>
</dbReference>
<dbReference type="InterPro" id="IPR015421">
    <property type="entry name" value="PyrdxlP-dep_Trfase_major"/>
</dbReference>
<dbReference type="Pfam" id="PF00202">
    <property type="entry name" value="Aminotran_3"/>
    <property type="match status" value="2"/>
</dbReference>
<comment type="similarity">
    <text evidence="3">Belongs to the class-III pyridoxal-phosphate-dependent aminotransferase family.</text>
</comment>
<dbReference type="SUPFAM" id="SSF53383">
    <property type="entry name" value="PLP-dependent transferases"/>
    <property type="match status" value="1"/>
</dbReference>
<dbReference type="Proteomes" id="UP000502996">
    <property type="component" value="Chromosome"/>
</dbReference>
<dbReference type="PANTHER" id="PTHR43713">
    <property type="entry name" value="GLUTAMATE-1-SEMIALDEHYDE 2,1-AMINOMUTASE"/>
    <property type="match status" value="1"/>
</dbReference>
<gene>
    <name evidence="4" type="ORF">G5V58_04390</name>
</gene>
<dbReference type="GO" id="GO:0008483">
    <property type="term" value="F:transaminase activity"/>
    <property type="evidence" value="ECO:0007669"/>
    <property type="project" value="UniProtKB-KW"/>
</dbReference>
<dbReference type="PANTHER" id="PTHR43713:SF3">
    <property type="entry name" value="GLUTAMATE-1-SEMIALDEHYDE 2,1-AMINOMUTASE 1, CHLOROPLASTIC-RELATED"/>
    <property type="match status" value="1"/>
</dbReference>